<dbReference type="InterPro" id="IPR050266">
    <property type="entry name" value="AB_hydrolase_sf"/>
</dbReference>
<dbReference type="AlphaFoldDB" id="A0A366FBK7"/>
<protein>
    <submittedName>
        <fullName evidence="2">Pimeloyl-ACP methyl ester carboxylesterase</fullName>
    </submittedName>
</protein>
<evidence type="ECO:0000313" key="2">
    <source>
        <dbReference type="EMBL" id="RBP11987.1"/>
    </source>
</evidence>
<dbReference type="SUPFAM" id="SSF53474">
    <property type="entry name" value="alpha/beta-Hydrolases"/>
    <property type="match status" value="1"/>
</dbReference>
<proteinExistence type="predicted"/>
<dbReference type="InterPro" id="IPR029058">
    <property type="entry name" value="AB_hydrolase_fold"/>
</dbReference>
<keyword evidence="3" id="KW-1185">Reference proteome</keyword>
<evidence type="ECO:0000313" key="3">
    <source>
        <dbReference type="Proteomes" id="UP000253529"/>
    </source>
</evidence>
<dbReference type="EMBL" id="QNRK01000015">
    <property type="protein sequence ID" value="RBP11987.1"/>
    <property type="molecule type" value="Genomic_DNA"/>
</dbReference>
<dbReference type="PROSITE" id="PS51318">
    <property type="entry name" value="TAT"/>
    <property type="match status" value="1"/>
</dbReference>
<dbReference type="GO" id="GO:0016020">
    <property type="term" value="C:membrane"/>
    <property type="evidence" value="ECO:0007669"/>
    <property type="project" value="TreeGrafter"/>
</dbReference>
<name>A0A366FBK7_9HYPH</name>
<dbReference type="PANTHER" id="PTHR43798:SF5">
    <property type="entry name" value="MONOACYLGLYCEROL LIPASE ABHD6"/>
    <property type="match status" value="1"/>
</dbReference>
<dbReference type="InterPro" id="IPR000073">
    <property type="entry name" value="AB_hydrolase_1"/>
</dbReference>
<dbReference type="InterPro" id="IPR006311">
    <property type="entry name" value="TAT_signal"/>
</dbReference>
<dbReference type="Pfam" id="PF00561">
    <property type="entry name" value="Abhydrolase_1"/>
    <property type="match status" value="1"/>
</dbReference>
<evidence type="ECO:0000259" key="1">
    <source>
        <dbReference type="Pfam" id="PF00561"/>
    </source>
</evidence>
<gene>
    <name evidence="2" type="ORF">DFR50_11594</name>
</gene>
<dbReference type="Gene3D" id="3.40.50.1820">
    <property type="entry name" value="alpha/beta hydrolase"/>
    <property type="match status" value="1"/>
</dbReference>
<reference evidence="2 3" key="1">
    <citation type="submission" date="2018-06" db="EMBL/GenBank/DDBJ databases">
        <title>Genomic Encyclopedia of Type Strains, Phase IV (KMG-IV): sequencing the most valuable type-strain genomes for metagenomic binning, comparative biology and taxonomic classification.</title>
        <authorList>
            <person name="Goeker M."/>
        </authorList>
    </citation>
    <scope>NUCLEOTIDE SEQUENCE [LARGE SCALE GENOMIC DNA]</scope>
    <source>
        <strain evidence="2 3">DSM 24875</strain>
    </source>
</reference>
<dbReference type="OrthoDB" id="9812774at2"/>
<dbReference type="GO" id="GO:0047372">
    <property type="term" value="F:monoacylglycerol lipase activity"/>
    <property type="evidence" value="ECO:0007669"/>
    <property type="project" value="TreeGrafter"/>
</dbReference>
<sequence length="302" mass="31808">MSVQALTLTARRLFTAIAAAAAIGAFGLASIPRARASDDARRLISAHGQTIEAFVFGEGPQTLILAAGNGRPASQLTDLAKAIASAGIRTVVYNYRGIGASDGPIDGLTLVDYGNDVWAIADALGAQKVHLAGKTYGNRVMRAASQTKPDRVATIILVGAGGEVLPSEETMALYKRYLDPDVPKAEWLSLQARLMYAPGNERLAEKDAGEGEFPAVAAAEAKASDATPKDAWSMGGTAPMLAITCLLDRVAVPENAFRIAETRPNTWLAGLPGCGHNMINEQPEELRRLIVGFIQARSGANK</sequence>
<comment type="caution">
    <text evidence="2">The sequence shown here is derived from an EMBL/GenBank/DDBJ whole genome shotgun (WGS) entry which is preliminary data.</text>
</comment>
<dbReference type="PANTHER" id="PTHR43798">
    <property type="entry name" value="MONOACYLGLYCEROL LIPASE"/>
    <property type="match status" value="1"/>
</dbReference>
<dbReference type="Proteomes" id="UP000253529">
    <property type="component" value="Unassembled WGS sequence"/>
</dbReference>
<dbReference type="GO" id="GO:0046464">
    <property type="term" value="P:acylglycerol catabolic process"/>
    <property type="evidence" value="ECO:0007669"/>
    <property type="project" value="TreeGrafter"/>
</dbReference>
<feature type="domain" description="AB hydrolase-1" evidence="1">
    <location>
        <begin position="77"/>
        <end position="166"/>
    </location>
</feature>
<organism evidence="2 3">
    <name type="scientific">Roseiarcus fermentans</name>
    <dbReference type="NCBI Taxonomy" id="1473586"/>
    <lineage>
        <taxon>Bacteria</taxon>
        <taxon>Pseudomonadati</taxon>
        <taxon>Pseudomonadota</taxon>
        <taxon>Alphaproteobacteria</taxon>
        <taxon>Hyphomicrobiales</taxon>
        <taxon>Roseiarcaceae</taxon>
        <taxon>Roseiarcus</taxon>
    </lineage>
</organism>
<accession>A0A366FBK7</accession>